<dbReference type="EMBL" id="QOWE01000025">
    <property type="protein sequence ID" value="RCR66726.1"/>
    <property type="molecule type" value="Genomic_DNA"/>
</dbReference>
<evidence type="ECO:0000313" key="3">
    <source>
        <dbReference type="Proteomes" id="UP000253383"/>
    </source>
</evidence>
<dbReference type="RefSeq" id="WP_114408974.1">
    <property type="nucleotide sequence ID" value="NZ_QOWE01000025.1"/>
</dbReference>
<evidence type="ECO:0000259" key="1">
    <source>
        <dbReference type="Pfam" id="PF01261"/>
    </source>
</evidence>
<dbReference type="Proteomes" id="UP000253383">
    <property type="component" value="Unassembled WGS sequence"/>
</dbReference>
<name>A0A368JI52_9BACT</name>
<proteinExistence type="predicted"/>
<sequence>MKRPHSPRPLSNKLTGFFFLTLWLLVSAHLSAQDKKKRTGKSANQAPSKSAAGYAGPKDWKLGVALYTFNPFPFPEQLAKADSAGLKFVEGYTFGRAGADLRDSLLMNLSWSGIAKLKQQVSDKGLLMESIYLTGGKTIDKWTHEFELAKKLNVKYVTAEPPVDLWDSVDSLAGVYGLKVALHNHWKGVSAYWHPDSVLAALKNHPNFKVCADIGHWPKSGINPVEGLKKLEGHLIALHLKDIAAYNDPKLKDVPVGTGVINFPEVFKELQRQHFTGHIIIERDTQDKPSNLPSVIQTVRYYNEQLGLTPSRGK</sequence>
<dbReference type="Gene3D" id="3.20.20.150">
    <property type="entry name" value="Divalent-metal-dependent TIM barrel enzymes"/>
    <property type="match status" value="1"/>
</dbReference>
<keyword evidence="2" id="KW-0413">Isomerase</keyword>
<accession>A0A368JI52</accession>
<dbReference type="OrthoDB" id="1121759at2"/>
<dbReference type="InterPro" id="IPR050312">
    <property type="entry name" value="IolE/XylAMocC-like"/>
</dbReference>
<keyword evidence="3" id="KW-1185">Reference proteome</keyword>
<dbReference type="PANTHER" id="PTHR12110">
    <property type="entry name" value="HYDROXYPYRUVATE ISOMERASE"/>
    <property type="match status" value="1"/>
</dbReference>
<gene>
    <name evidence="2" type="ORF">DUE52_25870</name>
</gene>
<feature type="domain" description="Xylose isomerase-like TIM barrel" evidence="1">
    <location>
        <begin position="80"/>
        <end position="287"/>
    </location>
</feature>
<dbReference type="GO" id="GO:0016853">
    <property type="term" value="F:isomerase activity"/>
    <property type="evidence" value="ECO:0007669"/>
    <property type="project" value="UniProtKB-KW"/>
</dbReference>
<evidence type="ECO:0000313" key="2">
    <source>
        <dbReference type="EMBL" id="RCR66726.1"/>
    </source>
</evidence>
<comment type="caution">
    <text evidence="2">The sequence shown here is derived from an EMBL/GenBank/DDBJ whole genome shotgun (WGS) entry which is preliminary data.</text>
</comment>
<protein>
    <submittedName>
        <fullName evidence="2">Sugar phosphate isomerase/epimerase</fullName>
    </submittedName>
</protein>
<dbReference type="AlphaFoldDB" id="A0A368JI52"/>
<dbReference type="InterPro" id="IPR013022">
    <property type="entry name" value="Xyl_isomerase-like_TIM-brl"/>
</dbReference>
<dbReference type="Pfam" id="PF01261">
    <property type="entry name" value="AP_endonuc_2"/>
    <property type="match status" value="1"/>
</dbReference>
<dbReference type="SUPFAM" id="SSF51658">
    <property type="entry name" value="Xylose isomerase-like"/>
    <property type="match status" value="1"/>
</dbReference>
<reference evidence="2 3" key="1">
    <citation type="submission" date="2018-07" db="EMBL/GenBank/DDBJ databases">
        <title>Genome analysis of Larkinella rosea.</title>
        <authorList>
            <person name="Zhou Z."/>
            <person name="Wang G."/>
        </authorList>
    </citation>
    <scope>NUCLEOTIDE SEQUENCE [LARGE SCALE GENOMIC DNA]</scope>
    <source>
        <strain evidence="3">zzj9</strain>
    </source>
</reference>
<dbReference type="PANTHER" id="PTHR12110:SF41">
    <property type="entry name" value="INOSOSE DEHYDRATASE"/>
    <property type="match status" value="1"/>
</dbReference>
<dbReference type="InterPro" id="IPR036237">
    <property type="entry name" value="Xyl_isomerase-like_sf"/>
</dbReference>
<organism evidence="2 3">
    <name type="scientific">Larkinella punicea</name>
    <dbReference type="NCBI Taxonomy" id="2315727"/>
    <lineage>
        <taxon>Bacteria</taxon>
        <taxon>Pseudomonadati</taxon>
        <taxon>Bacteroidota</taxon>
        <taxon>Cytophagia</taxon>
        <taxon>Cytophagales</taxon>
        <taxon>Spirosomataceae</taxon>
        <taxon>Larkinella</taxon>
    </lineage>
</organism>